<dbReference type="SMART" id="SM00460">
    <property type="entry name" value="TGc"/>
    <property type="match status" value="1"/>
</dbReference>
<dbReference type="SUPFAM" id="SSF54001">
    <property type="entry name" value="Cysteine proteinases"/>
    <property type="match status" value="1"/>
</dbReference>
<feature type="domain" description="Transglutaminase-like" evidence="2">
    <location>
        <begin position="239"/>
        <end position="307"/>
    </location>
</feature>
<keyword evidence="4" id="KW-1185">Reference proteome</keyword>
<reference evidence="3" key="1">
    <citation type="submission" date="2020-10" db="EMBL/GenBank/DDBJ databases">
        <title>Chromosome-scale genome assembly of the Allis shad, Alosa alosa.</title>
        <authorList>
            <person name="Margot Z."/>
            <person name="Christophe K."/>
            <person name="Cabau C."/>
            <person name="Louis A."/>
            <person name="Berthelot C."/>
            <person name="Parey E."/>
            <person name="Roest Crollius H."/>
            <person name="Montfort J."/>
            <person name="Robinson-Rechavi M."/>
            <person name="Bucao C."/>
            <person name="Bouchez O."/>
            <person name="Gislard M."/>
            <person name="Lluch J."/>
            <person name="Milhes M."/>
            <person name="Lampietro C."/>
            <person name="Lopez Roques C."/>
            <person name="Donnadieu C."/>
            <person name="Braasch I."/>
            <person name="Desvignes T."/>
            <person name="Postlethwait J."/>
            <person name="Bobe J."/>
            <person name="Guiguen Y."/>
        </authorList>
    </citation>
    <scope>NUCLEOTIDE SEQUENCE</scope>
    <source>
        <strain evidence="3">M-15738</strain>
        <tissue evidence="3">Blood</tissue>
    </source>
</reference>
<organism evidence="3 4">
    <name type="scientific">Alosa alosa</name>
    <name type="common">allis shad</name>
    <dbReference type="NCBI Taxonomy" id="278164"/>
    <lineage>
        <taxon>Eukaryota</taxon>
        <taxon>Metazoa</taxon>
        <taxon>Chordata</taxon>
        <taxon>Craniata</taxon>
        <taxon>Vertebrata</taxon>
        <taxon>Euteleostomi</taxon>
        <taxon>Actinopterygii</taxon>
        <taxon>Neopterygii</taxon>
        <taxon>Teleostei</taxon>
        <taxon>Clupei</taxon>
        <taxon>Clupeiformes</taxon>
        <taxon>Clupeoidei</taxon>
        <taxon>Clupeidae</taxon>
        <taxon>Alosa</taxon>
    </lineage>
</organism>
<evidence type="ECO:0000313" key="3">
    <source>
        <dbReference type="EMBL" id="KAG5265469.1"/>
    </source>
</evidence>
<gene>
    <name evidence="3" type="ORF">AALO_G00242820</name>
</gene>
<dbReference type="Proteomes" id="UP000823561">
    <property type="component" value="Chromosome 19"/>
</dbReference>
<dbReference type="Gene3D" id="3.10.620.30">
    <property type="match status" value="1"/>
</dbReference>
<comment type="caution">
    <text evidence="3">The sequence shown here is derived from an EMBL/GenBank/DDBJ whole genome shotgun (WGS) entry which is preliminary data.</text>
</comment>
<accession>A0AAV6FRP9</accession>
<dbReference type="InterPro" id="IPR052557">
    <property type="entry name" value="CAP/Cytokinesis_protein"/>
</dbReference>
<dbReference type="InterPro" id="IPR038765">
    <property type="entry name" value="Papain-like_cys_pep_sf"/>
</dbReference>
<feature type="region of interest" description="Disordered" evidence="1">
    <location>
        <begin position="123"/>
        <end position="151"/>
    </location>
</feature>
<dbReference type="AlphaFoldDB" id="A0AAV6FRP9"/>
<feature type="compositionally biased region" description="Basic and acidic residues" evidence="1">
    <location>
        <begin position="123"/>
        <end position="135"/>
    </location>
</feature>
<dbReference type="EMBL" id="JADWDJ010000019">
    <property type="protein sequence ID" value="KAG5265469.1"/>
    <property type="molecule type" value="Genomic_DNA"/>
</dbReference>
<name>A0AAV6FRP9_9TELE</name>
<dbReference type="Pfam" id="PF01841">
    <property type="entry name" value="Transglut_core"/>
    <property type="match status" value="1"/>
</dbReference>
<evidence type="ECO:0000259" key="2">
    <source>
        <dbReference type="SMART" id="SM00460"/>
    </source>
</evidence>
<dbReference type="InterPro" id="IPR002931">
    <property type="entry name" value="Transglutaminase-like"/>
</dbReference>
<dbReference type="PANTHER" id="PTHR46333">
    <property type="entry name" value="CYTOKINESIS PROTEIN 3"/>
    <property type="match status" value="1"/>
</dbReference>
<dbReference type="Pfam" id="PF23265">
    <property type="entry name" value="Ig-like_KY"/>
    <property type="match status" value="3"/>
</dbReference>
<sequence>MRTSETNFRTSHFMYENFRDQFQNMEQETENEKPRTLKKDLVHKQELSKMQSQRKNIRVVAKPRANQNGGNEQRPRPAVLGLDGVVSRRAVFEQLAESQSEERPSTKRQLSAESVAKCVSVSKRRDAVPHAETHASKALTHSGPAARPGKPLARRRFRQQLFKSTDVFQRVDTYAINAGKELREECIFSAPPIAQCVTRGARSELEKLRAIWVWLCHNIEYDLDGYLGLSPKLCSPDEVIKEGRGVCSGYSSICLEMCREVGIKCQEVSGFSKGIGYQLSGRRARESDHMWNVVWLEGQWWLLDACWGAGRVDMLNKTFIKCYDDFFFLTEPSEFIDTHFPDQSEWQLLDTPLSWEKFEKRAITSSAFYSLGLKLKQHHQVTTDAGEANVCMSFARPMSVTYELRPHHSCDDTHTTQCAQSDAVPQRGAPEQGDSRGSSARLSLTSLGMSLQLSPPEAGSYDLRLFARPLSASAARHCYVCTVEVVCPVAAETEEVPPNPFLSWGVCVDASELGVECCSAGSDVVEVGEGGEWALTVQTSRPLMMLCELVHTSLEPALAKRCLVTQIATAQLVCHVVCPLRGFYRLSVFVRDYDSSDGKFQNVGNFLMHCRNACPGPESLFPPNLTPWCGPGIRTQQAGLTQFSHAGPVVSLPQGRCNISFHKDSPDLQVHAGLSAELHQETTDLGAELREEALPLSRHLFLTQMDGKVTVSVSAPRRGVYRLSLYGRTPPQQDYMPLCEFVLRSSYLEPNPPFPAVYSAWDRGCVLLEPRGGVLLAGQQVAFRVRVPGVRSVCVIGEKHAELKMNKSRVWEGHAHTGHGTLTHVKLAAATVETDSMAILLTWDVRNLPNEL</sequence>
<evidence type="ECO:0000313" key="4">
    <source>
        <dbReference type="Proteomes" id="UP000823561"/>
    </source>
</evidence>
<proteinExistence type="predicted"/>
<protein>
    <recommendedName>
        <fullName evidence="2">Transglutaminase-like domain-containing protein</fullName>
    </recommendedName>
</protein>
<evidence type="ECO:0000256" key="1">
    <source>
        <dbReference type="SAM" id="MobiDB-lite"/>
    </source>
</evidence>
<dbReference type="InterPro" id="IPR056564">
    <property type="entry name" value="Ig-like_KY"/>
</dbReference>
<dbReference type="GO" id="GO:0005737">
    <property type="term" value="C:cytoplasm"/>
    <property type="evidence" value="ECO:0007669"/>
    <property type="project" value="TreeGrafter"/>
</dbReference>
<dbReference type="PANTHER" id="PTHR46333:SF4">
    <property type="entry name" value="TRANSGLUTAMINASE-LIKE DOMAIN-CONTAINING PROTEIN"/>
    <property type="match status" value="1"/>
</dbReference>
<feature type="region of interest" description="Disordered" evidence="1">
    <location>
        <begin position="413"/>
        <end position="439"/>
    </location>
</feature>